<dbReference type="InterPro" id="IPR050879">
    <property type="entry name" value="Acyltransferase_3"/>
</dbReference>
<dbReference type="EMBL" id="PYAL01000007">
    <property type="protein sequence ID" value="RXN85355.1"/>
    <property type="molecule type" value="Genomic_DNA"/>
</dbReference>
<dbReference type="PANTHER" id="PTHR23028">
    <property type="entry name" value="ACETYLTRANSFERASE"/>
    <property type="match status" value="1"/>
</dbReference>
<evidence type="ECO:0000313" key="4">
    <source>
        <dbReference type="EMBL" id="RXN85355.1"/>
    </source>
</evidence>
<feature type="transmembrane region" description="Helical" evidence="2">
    <location>
        <begin position="330"/>
        <end position="351"/>
    </location>
</feature>
<proteinExistence type="predicted"/>
<feature type="transmembrane region" description="Helical" evidence="2">
    <location>
        <begin position="190"/>
        <end position="213"/>
    </location>
</feature>
<feature type="transmembrane region" description="Helical" evidence="2">
    <location>
        <begin position="85"/>
        <end position="104"/>
    </location>
</feature>
<feature type="transmembrane region" description="Helical" evidence="2">
    <location>
        <begin position="250"/>
        <end position="268"/>
    </location>
</feature>
<feature type="transmembrane region" description="Helical" evidence="2">
    <location>
        <begin position="371"/>
        <end position="394"/>
    </location>
</feature>
<feature type="transmembrane region" description="Helical" evidence="2">
    <location>
        <begin position="54"/>
        <end position="73"/>
    </location>
</feature>
<evidence type="ECO:0000256" key="2">
    <source>
        <dbReference type="SAM" id="Phobius"/>
    </source>
</evidence>
<evidence type="ECO:0000256" key="1">
    <source>
        <dbReference type="SAM" id="MobiDB-lite"/>
    </source>
</evidence>
<organism evidence="4 5">
    <name type="scientific">Achromobacter aloeverae</name>
    <dbReference type="NCBI Taxonomy" id="1750518"/>
    <lineage>
        <taxon>Bacteria</taxon>
        <taxon>Pseudomonadati</taxon>
        <taxon>Pseudomonadota</taxon>
        <taxon>Betaproteobacteria</taxon>
        <taxon>Burkholderiales</taxon>
        <taxon>Alcaligenaceae</taxon>
        <taxon>Achromobacter</taxon>
    </lineage>
</organism>
<keyword evidence="2" id="KW-0472">Membrane</keyword>
<feature type="transmembrane region" description="Helical" evidence="2">
    <location>
        <begin position="275"/>
        <end position="295"/>
    </location>
</feature>
<protein>
    <submittedName>
        <fullName evidence="4">Acyltransferase</fullName>
    </submittedName>
</protein>
<keyword evidence="2" id="KW-0812">Transmembrane</keyword>
<feature type="transmembrane region" description="Helical" evidence="2">
    <location>
        <begin position="131"/>
        <end position="152"/>
    </location>
</feature>
<dbReference type="PANTHER" id="PTHR23028:SF131">
    <property type="entry name" value="BLR2367 PROTEIN"/>
    <property type="match status" value="1"/>
</dbReference>
<keyword evidence="5" id="KW-1185">Reference proteome</keyword>
<dbReference type="AlphaFoldDB" id="A0A4Q1HF92"/>
<keyword evidence="2" id="KW-1133">Transmembrane helix</keyword>
<feature type="domain" description="Acyltransferase 3" evidence="3">
    <location>
        <begin position="52"/>
        <end position="391"/>
    </location>
</feature>
<dbReference type="GO" id="GO:0016747">
    <property type="term" value="F:acyltransferase activity, transferring groups other than amino-acyl groups"/>
    <property type="evidence" value="ECO:0007669"/>
    <property type="project" value="InterPro"/>
</dbReference>
<keyword evidence="4" id="KW-0808">Transferase</keyword>
<dbReference type="GO" id="GO:0000271">
    <property type="term" value="P:polysaccharide biosynthetic process"/>
    <property type="evidence" value="ECO:0007669"/>
    <property type="project" value="TreeGrafter"/>
</dbReference>
<comment type="caution">
    <text evidence="4">The sequence shown here is derived from an EMBL/GenBank/DDBJ whole genome shotgun (WGS) entry which is preliminary data.</text>
</comment>
<evidence type="ECO:0000259" key="3">
    <source>
        <dbReference type="Pfam" id="PF01757"/>
    </source>
</evidence>
<keyword evidence="4" id="KW-0012">Acyltransferase</keyword>
<feature type="transmembrane region" description="Helical" evidence="2">
    <location>
        <begin position="301"/>
        <end position="318"/>
    </location>
</feature>
<name>A0A4Q1HF92_9BURK</name>
<dbReference type="InterPro" id="IPR002656">
    <property type="entry name" value="Acyl_transf_3_dom"/>
</dbReference>
<feature type="transmembrane region" description="Helical" evidence="2">
    <location>
        <begin position="220"/>
        <end position="238"/>
    </location>
</feature>
<dbReference type="Pfam" id="PF01757">
    <property type="entry name" value="Acyl_transf_3"/>
    <property type="match status" value="1"/>
</dbReference>
<reference evidence="4 5" key="1">
    <citation type="journal article" date="2017" name="Int. J. Syst. Evol. Microbiol.">
        <title>Achromobacter aloeverae sp. nov., isolated from the root of Aloe vera (L.) Burm.f.</title>
        <authorList>
            <person name="Kuncharoen N."/>
            <person name="Muramatsu Y."/>
            <person name="Shibata C."/>
            <person name="Kamakura Y."/>
            <person name="Nakagawa Y."/>
            <person name="Tanasupawat S."/>
        </authorList>
    </citation>
    <scope>NUCLEOTIDE SEQUENCE [LARGE SCALE GENOMIC DNA]</scope>
    <source>
        <strain evidence="4 5">AVA-1</strain>
    </source>
</reference>
<accession>A0A4Q1HF92</accession>
<dbReference type="GO" id="GO:0016020">
    <property type="term" value="C:membrane"/>
    <property type="evidence" value="ECO:0007669"/>
    <property type="project" value="TreeGrafter"/>
</dbReference>
<sequence length="427" mass="46519">MEEERAITDRTISQTSSSPPEDAHAVGAAGRLDNPPSAPGRRVSHLPSLTPLRGIAAVWVVLYHYGVLYFPAMRPDRHTALLNKGYLAVDLFFLLSGFVMAHVYRETFSRQVDKRGYWAFLSARIARLYPLHLAVLGLFVALALAVCAVEYASGGPLSGIPVTGVRSLLALVANLFMLQGLHASTLSWNYAAWSISLEFMAYLAFPFVLAWVWRASPRTQALLALAMCTILAGLAWWTGDDFNQWDGPTTLLRCLPEFLLGTLLYRAYLSPARAALLSGDAVAIGLLAALLLTLHAKGPDLMAILLFAGLLMAVVSNRSRIGAWLNSSPLVWLGEVSYALYLIHGLVQHAASEVLSRGLHIQDRHALSSGTSLWLLALMLGTSLLLAAACYRWIEKPAQRYLRGALALRSGDPRRRSATLVAKPPPG</sequence>
<feature type="region of interest" description="Disordered" evidence="1">
    <location>
        <begin position="1"/>
        <end position="43"/>
    </location>
</feature>
<evidence type="ECO:0000313" key="5">
    <source>
        <dbReference type="Proteomes" id="UP000290849"/>
    </source>
</evidence>
<gene>
    <name evidence="4" type="ORF">C7R54_22985</name>
</gene>
<feature type="compositionally biased region" description="Polar residues" evidence="1">
    <location>
        <begin position="10"/>
        <end position="19"/>
    </location>
</feature>
<dbReference type="Proteomes" id="UP000290849">
    <property type="component" value="Unassembled WGS sequence"/>
</dbReference>